<proteinExistence type="inferred from homology"/>
<dbReference type="GO" id="GO:0030163">
    <property type="term" value="P:protein catabolic process"/>
    <property type="evidence" value="ECO:0007669"/>
    <property type="project" value="UniProtKB-UniRule"/>
</dbReference>
<comment type="caution">
    <text evidence="5">The sequence shown here is derived from an EMBL/GenBank/DDBJ whole genome shotgun (WGS) entry which is preliminary data.</text>
</comment>
<dbReference type="Gene3D" id="3.30.70.3550">
    <property type="entry name" value="Leucyl/phenylalanyl-tRNA-protein transferase, N-terminal domain"/>
    <property type="match status" value="1"/>
</dbReference>
<keyword evidence="6" id="KW-1185">Reference proteome</keyword>
<comment type="subcellular location">
    <subcellularLocation>
        <location evidence="4">Cytoplasm</location>
    </subcellularLocation>
</comment>
<name>A0A3D9V4U4_THECX</name>
<keyword evidence="3 4" id="KW-0012">Acyltransferase</keyword>
<dbReference type="PANTHER" id="PTHR30098">
    <property type="entry name" value="LEUCYL/PHENYLALANYL-TRNA--PROTEIN TRANSFERASE"/>
    <property type="match status" value="1"/>
</dbReference>
<dbReference type="AlphaFoldDB" id="A0A3D9V4U4"/>
<comment type="function">
    <text evidence="4">Functions in the N-end rule pathway of protein degradation where it conjugates Leu, Phe and, less efficiently, Met from aminoacyl-tRNAs to the N-termini of proteins containing an N-terminal arginine or lysine.</text>
</comment>
<evidence type="ECO:0000313" key="5">
    <source>
        <dbReference type="EMBL" id="REF36537.1"/>
    </source>
</evidence>
<comment type="catalytic activity">
    <reaction evidence="4">
        <text>L-phenylalanyl-tRNA(Phe) + an N-terminal L-alpha-aminoacyl-[protein] = an N-terminal L-phenylalanyl-L-alpha-aminoacyl-[protein] + tRNA(Phe)</text>
        <dbReference type="Rhea" id="RHEA:43632"/>
        <dbReference type="Rhea" id="RHEA-COMP:9668"/>
        <dbReference type="Rhea" id="RHEA-COMP:9699"/>
        <dbReference type="Rhea" id="RHEA-COMP:10636"/>
        <dbReference type="Rhea" id="RHEA-COMP:10637"/>
        <dbReference type="ChEBI" id="CHEBI:78442"/>
        <dbReference type="ChEBI" id="CHEBI:78531"/>
        <dbReference type="ChEBI" id="CHEBI:78597"/>
        <dbReference type="ChEBI" id="CHEBI:83561"/>
        <dbReference type="EC" id="2.3.2.6"/>
    </reaction>
</comment>
<dbReference type="InterPro" id="IPR042203">
    <property type="entry name" value="Leu/Phe-tRNA_Trfase_C"/>
</dbReference>
<dbReference type="GO" id="GO:0005737">
    <property type="term" value="C:cytoplasm"/>
    <property type="evidence" value="ECO:0007669"/>
    <property type="project" value="UniProtKB-SubCell"/>
</dbReference>
<dbReference type="InterPro" id="IPR004616">
    <property type="entry name" value="Leu/Phe-tRNA_Trfase"/>
</dbReference>
<accession>A0A3D9V4U4</accession>
<dbReference type="NCBIfam" id="TIGR00667">
    <property type="entry name" value="aat"/>
    <property type="match status" value="1"/>
</dbReference>
<comment type="similarity">
    <text evidence="4">Belongs to the L/F-transferase family.</text>
</comment>
<dbReference type="Pfam" id="PF03588">
    <property type="entry name" value="Leu_Phe_trans"/>
    <property type="match status" value="1"/>
</dbReference>
<dbReference type="Gene3D" id="3.40.630.70">
    <property type="entry name" value="Leucyl/phenylalanyl-tRNA-protein transferase, C-terminal domain"/>
    <property type="match status" value="1"/>
</dbReference>
<sequence>MPSQLPPNRWEFPSPELAGDDDLLGHGADLEPGTLLAAYQRGIFPMPIRRSGPMAWWSPARRGILPLDHLVVSRSLRRSCRRFEIRVNAAFDQVIRHCADPSRPGGWITPEIIRAYERLHQLGWAHSVEAWTPEGRLAGGLYGVAIGGFFSGESMFHLERDASKVALVALVNLLRSAGDADRRLLDVQWRTPHLASLGAIEVPRATYLRLLDQALRLPAPEEFGGHQRSLCAGDR</sequence>
<evidence type="ECO:0000256" key="3">
    <source>
        <dbReference type="ARBA" id="ARBA00023315"/>
    </source>
</evidence>
<dbReference type="Proteomes" id="UP000256485">
    <property type="component" value="Unassembled WGS sequence"/>
</dbReference>
<dbReference type="EMBL" id="QTUC01000001">
    <property type="protein sequence ID" value="REF36537.1"/>
    <property type="molecule type" value="Genomic_DNA"/>
</dbReference>
<evidence type="ECO:0000256" key="4">
    <source>
        <dbReference type="HAMAP-Rule" id="MF_00688"/>
    </source>
</evidence>
<evidence type="ECO:0000313" key="6">
    <source>
        <dbReference type="Proteomes" id="UP000256485"/>
    </source>
</evidence>
<organism evidence="5 6">
    <name type="scientific">Thermasporomyces composti</name>
    <dbReference type="NCBI Taxonomy" id="696763"/>
    <lineage>
        <taxon>Bacteria</taxon>
        <taxon>Bacillati</taxon>
        <taxon>Actinomycetota</taxon>
        <taxon>Actinomycetes</taxon>
        <taxon>Propionibacteriales</taxon>
        <taxon>Nocardioidaceae</taxon>
        <taxon>Thermasporomyces</taxon>
    </lineage>
</organism>
<dbReference type="RefSeq" id="WP_245941042.1">
    <property type="nucleotide sequence ID" value="NZ_QTUC01000001.1"/>
</dbReference>
<dbReference type="SUPFAM" id="SSF55729">
    <property type="entry name" value="Acyl-CoA N-acyltransferases (Nat)"/>
    <property type="match status" value="1"/>
</dbReference>
<dbReference type="HAMAP" id="MF_00688">
    <property type="entry name" value="Leu_Phe_trans"/>
    <property type="match status" value="1"/>
</dbReference>
<comment type="catalytic activity">
    <reaction evidence="4">
        <text>N-terminal L-arginyl-[protein] + L-leucyl-tRNA(Leu) = N-terminal L-leucyl-L-arginyl-[protein] + tRNA(Leu) + H(+)</text>
        <dbReference type="Rhea" id="RHEA:50416"/>
        <dbReference type="Rhea" id="RHEA-COMP:9613"/>
        <dbReference type="Rhea" id="RHEA-COMP:9622"/>
        <dbReference type="Rhea" id="RHEA-COMP:12672"/>
        <dbReference type="Rhea" id="RHEA-COMP:12673"/>
        <dbReference type="ChEBI" id="CHEBI:15378"/>
        <dbReference type="ChEBI" id="CHEBI:64719"/>
        <dbReference type="ChEBI" id="CHEBI:78442"/>
        <dbReference type="ChEBI" id="CHEBI:78494"/>
        <dbReference type="ChEBI" id="CHEBI:133044"/>
        <dbReference type="EC" id="2.3.2.6"/>
    </reaction>
</comment>
<keyword evidence="2 4" id="KW-0808">Transferase</keyword>
<protein>
    <recommendedName>
        <fullName evidence="4">Leucyl/phenylalanyl-tRNA--protein transferase</fullName>
        <ecNumber evidence="4">2.3.2.6</ecNumber>
    </recommendedName>
    <alternativeName>
        <fullName evidence="4">L/F-transferase</fullName>
    </alternativeName>
    <alternativeName>
        <fullName evidence="4">Leucyltransferase</fullName>
    </alternativeName>
    <alternativeName>
        <fullName evidence="4">Phenyalanyltransferase</fullName>
    </alternativeName>
</protein>
<gene>
    <name evidence="4" type="primary">aat</name>
    <name evidence="5" type="ORF">DFJ64_1950</name>
</gene>
<comment type="catalytic activity">
    <reaction evidence="4">
        <text>N-terminal L-lysyl-[protein] + L-leucyl-tRNA(Leu) = N-terminal L-leucyl-L-lysyl-[protein] + tRNA(Leu) + H(+)</text>
        <dbReference type="Rhea" id="RHEA:12340"/>
        <dbReference type="Rhea" id="RHEA-COMP:9613"/>
        <dbReference type="Rhea" id="RHEA-COMP:9622"/>
        <dbReference type="Rhea" id="RHEA-COMP:12670"/>
        <dbReference type="Rhea" id="RHEA-COMP:12671"/>
        <dbReference type="ChEBI" id="CHEBI:15378"/>
        <dbReference type="ChEBI" id="CHEBI:65249"/>
        <dbReference type="ChEBI" id="CHEBI:78442"/>
        <dbReference type="ChEBI" id="CHEBI:78494"/>
        <dbReference type="ChEBI" id="CHEBI:133043"/>
        <dbReference type="EC" id="2.3.2.6"/>
    </reaction>
</comment>
<dbReference type="InterPro" id="IPR042221">
    <property type="entry name" value="Leu/Phe-tRNA_Trfase_N"/>
</dbReference>
<dbReference type="PANTHER" id="PTHR30098:SF2">
    <property type="entry name" value="LEUCYL_PHENYLALANYL-TRNA--PROTEIN TRANSFERASE"/>
    <property type="match status" value="1"/>
</dbReference>
<evidence type="ECO:0000256" key="1">
    <source>
        <dbReference type="ARBA" id="ARBA00022490"/>
    </source>
</evidence>
<reference evidence="5 6" key="1">
    <citation type="submission" date="2018-08" db="EMBL/GenBank/DDBJ databases">
        <title>Sequencing the genomes of 1000 actinobacteria strains.</title>
        <authorList>
            <person name="Klenk H.-P."/>
        </authorList>
    </citation>
    <scope>NUCLEOTIDE SEQUENCE [LARGE SCALE GENOMIC DNA]</scope>
    <source>
        <strain evidence="5 6">DSM 22891</strain>
    </source>
</reference>
<keyword evidence="1 4" id="KW-0963">Cytoplasm</keyword>
<dbReference type="EC" id="2.3.2.6" evidence="4"/>
<dbReference type="GO" id="GO:0008914">
    <property type="term" value="F:leucyl-tRNA--protein transferase activity"/>
    <property type="evidence" value="ECO:0007669"/>
    <property type="project" value="UniProtKB-UniRule"/>
</dbReference>
<dbReference type="InterPro" id="IPR016181">
    <property type="entry name" value="Acyl_CoA_acyltransferase"/>
</dbReference>
<evidence type="ECO:0000256" key="2">
    <source>
        <dbReference type="ARBA" id="ARBA00022679"/>
    </source>
</evidence>